<dbReference type="InterPro" id="IPR015943">
    <property type="entry name" value="WD40/YVTN_repeat-like_dom_sf"/>
</dbReference>
<keyword evidence="1 3" id="KW-0853">WD repeat</keyword>
<dbReference type="EMBL" id="FOEG01000009">
    <property type="protein sequence ID" value="SEP09981.1"/>
    <property type="molecule type" value="Genomic_DNA"/>
</dbReference>
<evidence type="ECO:0000256" key="3">
    <source>
        <dbReference type="PROSITE-ProRule" id="PRU00221"/>
    </source>
</evidence>
<evidence type="ECO:0000256" key="2">
    <source>
        <dbReference type="ARBA" id="ARBA00022737"/>
    </source>
</evidence>
<accession>A0A1H8V3K8</accession>
<organism evidence="4 5">
    <name type="scientific">Aquisalimonas asiatica</name>
    <dbReference type="NCBI Taxonomy" id="406100"/>
    <lineage>
        <taxon>Bacteria</taxon>
        <taxon>Pseudomonadati</taxon>
        <taxon>Pseudomonadota</taxon>
        <taxon>Gammaproteobacteria</taxon>
        <taxon>Chromatiales</taxon>
        <taxon>Ectothiorhodospiraceae</taxon>
        <taxon>Aquisalimonas</taxon>
    </lineage>
</organism>
<dbReference type="STRING" id="406100.SAMN04488052_109117"/>
<keyword evidence="2" id="KW-0677">Repeat</keyword>
<reference evidence="4 5" key="1">
    <citation type="submission" date="2016-10" db="EMBL/GenBank/DDBJ databases">
        <authorList>
            <person name="de Groot N.N."/>
        </authorList>
    </citation>
    <scope>NUCLEOTIDE SEQUENCE [LARGE SCALE GENOMIC DNA]</scope>
    <source>
        <strain evidence="4 5">CGMCC 1.6291</strain>
    </source>
</reference>
<protein>
    <submittedName>
        <fullName evidence="4">Uncharacterized protein</fullName>
    </submittedName>
</protein>
<gene>
    <name evidence="4" type="ORF">SAMN04488052_109117</name>
</gene>
<name>A0A1H8V3K8_9GAMM</name>
<dbReference type="PROSITE" id="PS50294">
    <property type="entry name" value="WD_REPEATS_REGION"/>
    <property type="match status" value="1"/>
</dbReference>
<dbReference type="SUPFAM" id="SSF50969">
    <property type="entry name" value="YVTN repeat-like/Quinoprotein amine dehydrogenase"/>
    <property type="match status" value="1"/>
</dbReference>
<dbReference type="PROSITE" id="PS50082">
    <property type="entry name" value="WD_REPEATS_2"/>
    <property type="match status" value="1"/>
</dbReference>
<proteinExistence type="predicted"/>
<dbReference type="RefSeq" id="WP_216110875.1">
    <property type="nucleotide sequence ID" value="NZ_FOEG01000009.1"/>
</dbReference>
<dbReference type="Gene3D" id="2.130.10.10">
    <property type="entry name" value="YVTN repeat-like/Quinoprotein amine dehydrogenase"/>
    <property type="match status" value="1"/>
</dbReference>
<evidence type="ECO:0000313" key="4">
    <source>
        <dbReference type="EMBL" id="SEP09981.1"/>
    </source>
</evidence>
<dbReference type="InterPro" id="IPR011044">
    <property type="entry name" value="Quino_amine_DH_bsu"/>
</dbReference>
<dbReference type="AlphaFoldDB" id="A0A1H8V3K8"/>
<dbReference type="Proteomes" id="UP000199657">
    <property type="component" value="Unassembled WGS sequence"/>
</dbReference>
<dbReference type="InterPro" id="IPR001680">
    <property type="entry name" value="WD40_rpt"/>
</dbReference>
<dbReference type="InterPro" id="IPR019775">
    <property type="entry name" value="WD40_repeat_CS"/>
</dbReference>
<evidence type="ECO:0000313" key="5">
    <source>
        <dbReference type="Proteomes" id="UP000199657"/>
    </source>
</evidence>
<keyword evidence="5" id="KW-1185">Reference proteome</keyword>
<sequence length="70" mass="7872">MKSPRTVLVILLSTAGAFFFVVPNSTWDHVQLGWPQPGPAQVVSVSEDGRWVVSSHADNRIVLWDVEERR</sequence>
<feature type="non-terminal residue" evidence="4">
    <location>
        <position position="70"/>
    </location>
</feature>
<evidence type="ECO:0000256" key="1">
    <source>
        <dbReference type="ARBA" id="ARBA00022574"/>
    </source>
</evidence>
<dbReference type="PROSITE" id="PS00678">
    <property type="entry name" value="WD_REPEATS_1"/>
    <property type="match status" value="1"/>
</dbReference>
<feature type="repeat" description="WD" evidence="3">
    <location>
        <begin position="43"/>
        <end position="70"/>
    </location>
</feature>